<reference evidence="1" key="1">
    <citation type="submission" date="2014-09" db="EMBL/GenBank/DDBJ databases">
        <authorList>
            <person name="Magalhaes I.L.F."/>
            <person name="Oliveira U."/>
            <person name="Santos F.R."/>
            <person name="Vidigal T.H.D.A."/>
            <person name="Brescovit A.D."/>
            <person name="Santos A.J."/>
        </authorList>
    </citation>
    <scope>NUCLEOTIDE SEQUENCE</scope>
    <source>
        <tissue evidence="1">Shoot tissue taken approximately 20 cm above the soil surface</tissue>
    </source>
</reference>
<dbReference type="EMBL" id="GBRH01252126">
    <property type="protein sequence ID" value="JAD45769.1"/>
    <property type="molecule type" value="Transcribed_RNA"/>
</dbReference>
<reference evidence="1" key="2">
    <citation type="journal article" date="2015" name="Data Brief">
        <title>Shoot transcriptome of the giant reed, Arundo donax.</title>
        <authorList>
            <person name="Barrero R.A."/>
            <person name="Guerrero F.D."/>
            <person name="Moolhuijzen P."/>
            <person name="Goolsby J.A."/>
            <person name="Tidwell J."/>
            <person name="Bellgard S.E."/>
            <person name="Bellgard M.I."/>
        </authorList>
    </citation>
    <scope>NUCLEOTIDE SEQUENCE</scope>
    <source>
        <tissue evidence="1">Shoot tissue taken approximately 20 cm above the soil surface</tissue>
    </source>
</reference>
<evidence type="ECO:0000313" key="1">
    <source>
        <dbReference type="EMBL" id="JAD45769.1"/>
    </source>
</evidence>
<protein>
    <submittedName>
        <fullName evidence="1">Uncharacterized protein</fullName>
    </submittedName>
</protein>
<sequence>MMMPKVTTSPSSQRRG</sequence>
<organism evidence="1">
    <name type="scientific">Arundo donax</name>
    <name type="common">Giant reed</name>
    <name type="synonym">Donax arundinaceus</name>
    <dbReference type="NCBI Taxonomy" id="35708"/>
    <lineage>
        <taxon>Eukaryota</taxon>
        <taxon>Viridiplantae</taxon>
        <taxon>Streptophyta</taxon>
        <taxon>Embryophyta</taxon>
        <taxon>Tracheophyta</taxon>
        <taxon>Spermatophyta</taxon>
        <taxon>Magnoliopsida</taxon>
        <taxon>Liliopsida</taxon>
        <taxon>Poales</taxon>
        <taxon>Poaceae</taxon>
        <taxon>PACMAD clade</taxon>
        <taxon>Arundinoideae</taxon>
        <taxon>Arundineae</taxon>
        <taxon>Arundo</taxon>
    </lineage>
</organism>
<proteinExistence type="predicted"/>
<dbReference type="AlphaFoldDB" id="A0A0A9A278"/>
<name>A0A0A9A278_ARUDO</name>
<accession>A0A0A9A278</accession>